<evidence type="ECO:0000256" key="2">
    <source>
        <dbReference type="ARBA" id="ARBA00022679"/>
    </source>
</evidence>
<reference evidence="7 8" key="1">
    <citation type="submission" date="2016-02" db="EMBL/GenBank/DDBJ databases">
        <title>Genome analysis of coral dinoflagellate symbionts highlights evolutionary adaptations to a symbiotic lifestyle.</title>
        <authorList>
            <person name="Aranda M."/>
            <person name="Li Y."/>
            <person name="Liew Y.J."/>
            <person name="Baumgarten S."/>
            <person name="Simakov O."/>
            <person name="Wilson M."/>
            <person name="Piel J."/>
            <person name="Ashoor H."/>
            <person name="Bougouffa S."/>
            <person name="Bajic V.B."/>
            <person name="Ryu T."/>
            <person name="Ravasi T."/>
            <person name="Bayer T."/>
            <person name="Micklem G."/>
            <person name="Kim H."/>
            <person name="Bhak J."/>
            <person name="Lajeunesse T.C."/>
            <person name="Voolstra C.R."/>
        </authorList>
    </citation>
    <scope>NUCLEOTIDE SEQUENCE [LARGE SCALE GENOMIC DNA]</scope>
    <source>
        <strain evidence="7 8">CCMP2467</strain>
    </source>
</reference>
<keyword evidence="4 7" id="KW-0012">Acyltransferase</keyword>
<feature type="region of interest" description="Disordered" evidence="5">
    <location>
        <begin position="1"/>
        <end position="23"/>
    </location>
</feature>
<gene>
    <name evidence="7" type="primary">dgat1</name>
    <name evidence="7" type="ORF">AK812_SmicGene37568</name>
</gene>
<keyword evidence="6" id="KW-1133">Transmembrane helix</keyword>
<evidence type="ECO:0000256" key="4">
    <source>
        <dbReference type="ARBA" id="ARBA00023315"/>
    </source>
</evidence>
<keyword evidence="2 7" id="KW-0808">Transferase</keyword>
<dbReference type="EMBL" id="LSRX01001244">
    <property type="protein sequence ID" value="OLP81855.1"/>
    <property type="molecule type" value="Genomic_DNA"/>
</dbReference>
<sequence length="437" mass="48146">MVVTLCKSGTPSRKTKSSGAQTSLGHRNNASMCWWCAVPSPLLAGGNGFVQLRALRGGTEGIAMETEPADPIAERYESPTAMTLGLIVFSSFLGLFVAAALASHSFREFLCASLLWPAVLLWLNWCVLVPGKGPKGRRRLETALGCLGLFLAPICVEATRRGPGRIVGISESAAAILCSVRALQLLGRLEAEDEAKAACEQRSPPGTPAWGRWRRFYQMACLSWHDMDRVKALDTPREHQSHYQSTLKELLLAALGLAACALALHILPSNSAFASIGLGIVKLLICGFGAGSVVFGFYTFDRAYLFLLSYFNKLSVHSIFGPGLWQSRTIKDFWRQWNLPVQRMLLKGVFVPLRNMGYSKGCCGFLVFLASGLGHAWPFWCVGAPLWQTLMMLLFFVMQSIPLQLESKWQIQGRAWVYSVEVLLSPLFVWPLLHAFA</sequence>
<feature type="transmembrane region" description="Helical" evidence="6">
    <location>
        <begin position="415"/>
        <end position="433"/>
    </location>
</feature>
<dbReference type="GO" id="GO:0005789">
    <property type="term" value="C:endoplasmic reticulum membrane"/>
    <property type="evidence" value="ECO:0007669"/>
    <property type="project" value="UniProtKB-SubCell"/>
</dbReference>
<dbReference type="AlphaFoldDB" id="A0A1Q9CFZ4"/>
<dbReference type="OrthoDB" id="10039049at2759"/>
<feature type="transmembrane region" description="Helical" evidence="6">
    <location>
        <begin position="250"/>
        <end position="267"/>
    </location>
</feature>
<name>A0A1Q9CFZ4_SYMMI</name>
<keyword evidence="8" id="KW-1185">Reference proteome</keyword>
<accession>A0A1Q9CFZ4</accession>
<evidence type="ECO:0000313" key="8">
    <source>
        <dbReference type="Proteomes" id="UP000186817"/>
    </source>
</evidence>
<dbReference type="GO" id="GO:0008374">
    <property type="term" value="F:O-acyltransferase activity"/>
    <property type="evidence" value="ECO:0007669"/>
    <property type="project" value="InterPro"/>
</dbReference>
<proteinExistence type="predicted"/>
<feature type="compositionally biased region" description="Polar residues" evidence="5">
    <location>
        <begin position="7"/>
        <end position="23"/>
    </location>
</feature>
<keyword evidence="6" id="KW-0812">Transmembrane</keyword>
<feature type="transmembrane region" description="Helical" evidence="6">
    <location>
        <begin position="81"/>
        <end position="102"/>
    </location>
</feature>
<keyword evidence="3" id="KW-0256">Endoplasmic reticulum</keyword>
<dbReference type="PANTHER" id="PTHR10408">
    <property type="entry name" value="STEROL O-ACYLTRANSFERASE"/>
    <property type="match status" value="1"/>
</dbReference>
<dbReference type="InterPro" id="IPR014371">
    <property type="entry name" value="Oat_ACAT_DAG_ARE"/>
</dbReference>
<comment type="caution">
    <text evidence="7">The sequence shown here is derived from an EMBL/GenBank/DDBJ whole genome shotgun (WGS) entry which is preliminary data.</text>
</comment>
<feature type="transmembrane region" description="Helical" evidence="6">
    <location>
        <begin position="114"/>
        <end position="131"/>
    </location>
</feature>
<protein>
    <submittedName>
        <fullName evidence="7">Diacylglycerol O-acyltransferase 1</fullName>
    </submittedName>
</protein>
<comment type="subcellular location">
    <subcellularLocation>
        <location evidence="1">Endoplasmic reticulum membrane</location>
        <topology evidence="1">Multi-pass membrane protein</topology>
    </subcellularLocation>
</comment>
<evidence type="ECO:0000256" key="5">
    <source>
        <dbReference type="SAM" id="MobiDB-lite"/>
    </source>
</evidence>
<dbReference type="Proteomes" id="UP000186817">
    <property type="component" value="Unassembled WGS sequence"/>
</dbReference>
<evidence type="ECO:0000256" key="1">
    <source>
        <dbReference type="ARBA" id="ARBA00004477"/>
    </source>
</evidence>
<feature type="transmembrane region" description="Helical" evidence="6">
    <location>
        <begin position="273"/>
        <end position="300"/>
    </location>
</feature>
<evidence type="ECO:0000256" key="3">
    <source>
        <dbReference type="ARBA" id="ARBA00022824"/>
    </source>
</evidence>
<feature type="transmembrane region" description="Helical" evidence="6">
    <location>
        <begin position="386"/>
        <end position="403"/>
    </location>
</feature>
<organism evidence="7 8">
    <name type="scientific">Symbiodinium microadriaticum</name>
    <name type="common">Dinoflagellate</name>
    <name type="synonym">Zooxanthella microadriatica</name>
    <dbReference type="NCBI Taxonomy" id="2951"/>
    <lineage>
        <taxon>Eukaryota</taxon>
        <taxon>Sar</taxon>
        <taxon>Alveolata</taxon>
        <taxon>Dinophyceae</taxon>
        <taxon>Suessiales</taxon>
        <taxon>Symbiodiniaceae</taxon>
        <taxon>Symbiodinium</taxon>
    </lineage>
</organism>
<evidence type="ECO:0000313" key="7">
    <source>
        <dbReference type="EMBL" id="OLP81855.1"/>
    </source>
</evidence>
<keyword evidence="6" id="KW-0472">Membrane</keyword>
<evidence type="ECO:0000256" key="6">
    <source>
        <dbReference type="SAM" id="Phobius"/>
    </source>
</evidence>